<dbReference type="GO" id="GO:0042773">
    <property type="term" value="P:ATP synthesis coupled electron transport"/>
    <property type="evidence" value="ECO:0007669"/>
    <property type="project" value="InterPro"/>
</dbReference>
<dbReference type="GO" id="GO:0048039">
    <property type="term" value="F:ubiquinone binding"/>
    <property type="evidence" value="ECO:0007669"/>
    <property type="project" value="TreeGrafter"/>
</dbReference>
<feature type="transmembrane region" description="Helical" evidence="7">
    <location>
        <begin position="6"/>
        <end position="24"/>
    </location>
</feature>
<dbReference type="EMBL" id="BACD03000088">
    <property type="protein sequence ID" value="GAO52794.1"/>
    <property type="molecule type" value="Genomic_DNA"/>
</dbReference>
<dbReference type="GO" id="GO:0015990">
    <property type="term" value="P:electron transport coupled proton transport"/>
    <property type="evidence" value="ECO:0007669"/>
    <property type="project" value="TreeGrafter"/>
</dbReference>
<dbReference type="PRINTS" id="PR01437">
    <property type="entry name" value="NUOXDRDTASE4"/>
</dbReference>
<feature type="transmembrane region" description="Helical" evidence="7">
    <location>
        <begin position="33"/>
        <end position="52"/>
    </location>
</feature>
<feature type="transmembrane region" description="Helical" evidence="7">
    <location>
        <begin position="232"/>
        <end position="255"/>
    </location>
</feature>
<name>A0A0E9NSF9_SAICN</name>
<keyword evidence="4 7" id="KW-0812">Transmembrane</keyword>
<feature type="transmembrane region" description="Helical" evidence="7">
    <location>
        <begin position="357"/>
        <end position="380"/>
    </location>
</feature>
<evidence type="ECO:0000256" key="1">
    <source>
        <dbReference type="ARBA" id="ARBA00003257"/>
    </source>
</evidence>
<comment type="similarity">
    <text evidence="3">Belongs to the complex I subunit 4 family.</text>
</comment>
<dbReference type="InterPro" id="IPR003918">
    <property type="entry name" value="NADH_UbQ_OxRdtase"/>
</dbReference>
<organism evidence="9 10">
    <name type="scientific">Saitoella complicata (strain BCRC 22490 / CBS 7301 / JCM 7358 / NBRC 10748 / NRRL Y-17804)</name>
    <dbReference type="NCBI Taxonomy" id="698492"/>
    <lineage>
        <taxon>Eukaryota</taxon>
        <taxon>Fungi</taxon>
        <taxon>Dikarya</taxon>
        <taxon>Ascomycota</taxon>
        <taxon>Taphrinomycotina</taxon>
        <taxon>Taphrinomycotina incertae sedis</taxon>
        <taxon>Saitoella</taxon>
    </lineage>
</organism>
<feature type="transmembrane region" description="Helical" evidence="7">
    <location>
        <begin position="442"/>
        <end position="464"/>
    </location>
</feature>
<feature type="transmembrane region" description="Helical" evidence="7">
    <location>
        <begin position="76"/>
        <end position="99"/>
    </location>
</feature>
<dbReference type="Proteomes" id="UP000033140">
    <property type="component" value="Unassembled WGS sequence"/>
</dbReference>
<keyword evidence="6 7" id="KW-0472">Membrane</keyword>
<sequence>MFSPLIYLLLIQVSGLIHILMIPISRPSKIRRVALETSLLAFLASLVIWLLYFDQGNPGYQFVVDYTYFKIGVDGISIYFVLLTTIIFPIAILSSWYSIDKDVKTFFSILLLLEFLLLCVFLCTDILLFYVFFESILPPLFFMIGKWGSLNKIKASFYLFLYTLFGSLFMLLAFLTLYIISGTTDIQILSTIAIPFDLQLILFIAIFFSFAIKTPLLPVHLWLPLAHAEAPLAGSIILAGIVLKLALYGILRILLPILPEASLFFTPLVYTICVITIIYSCLTTLRQIDFKVVIAYSSIGHMAICILGLFSNTLQGIEGSVILGIAHGLVSPALFFLLGGVIYDRTHSRLISYYRGLVIYMPVLAIGFFISTLANIAIPLSGNFIGEMLSLLGSFERSPILTIFASTSIVLSASYSIWLYNRMMTGSYSPYLPVLQDMNKREFYILFPLLLMTFIIGMNPNLIFSSLHVSFFPLTCSLQVSKLSLSLLSPISSEFSPPCFIASNPSLSHPSLREGKKGNKGRKEGNGVLSILPYSPPFPSPALWQGSYLVLIDSINECLLVLFIYLFFFFLYKLYIYIRR</sequence>
<feature type="transmembrane region" description="Helical" evidence="7">
    <location>
        <begin position="548"/>
        <end position="572"/>
    </location>
</feature>
<reference evidence="9 10" key="3">
    <citation type="journal article" date="2015" name="Genome Announc.">
        <title>Draft Genome Sequence of the Archiascomycetous Yeast Saitoella complicata.</title>
        <authorList>
            <person name="Yamauchi K."/>
            <person name="Kondo S."/>
            <person name="Hamamoto M."/>
            <person name="Takahashi Y."/>
            <person name="Ogura Y."/>
            <person name="Hayashi T."/>
            <person name="Nishida H."/>
        </authorList>
    </citation>
    <scope>NUCLEOTIDE SEQUENCE [LARGE SCALE GENOMIC DNA]</scope>
    <source>
        <strain evidence="9 10">NRRL Y-17804</strain>
    </source>
</reference>
<evidence type="ECO:0000256" key="2">
    <source>
        <dbReference type="ARBA" id="ARBA00004141"/>
    </source>
</evidence>
<feature type="transmembrane region" description="Helical" evidence="7">
    <location>
        <begin position="293"/>
        <end position="310"/>
    </location>
</feature>
<reference evidence="9 10" key="1">
    <citation type="journal article" date="2011" name="J. Gen. Appl. Microbiol.">
        <title>Draft genome sequencing of the enigmatic yeast Saitoella complicata.</title>
        <authorList>
            <person name="Nishida H."/>
            <person name="Hamamoto M."/>
            <person name="Sugiyama J."/>
        </authorList>
    </citation>
    <scope>NUCLEOTIDE SEQUENCE [LARGE SCALE GENOMIC DNA]</scope>
    <source>
        <strain evidence="9 10">NRRL Y-17804</strain>
    </source>
</reference>
<keyword evidence="5 7" id="KW-1133">Transmembrane helix</keyword>
<evidence type="ECO:0000313" key="10">
    <source>
        <dbReference type="Proteomes" id="UP000033140"/>
    </source>
</evidence>
<dbReference type="Pfam" id="PF00361">
    <property type="entry name" value="Proton_antipo_M"/>
    <property type="match status" value="1"/>
</dbReference>
<dbReference type="NCBIfam" id="TIGR01972">
    <property type="entry name" value="NDH_I_M"/>
    <property type="match status" value="1"/>
</dbReference>
<keyword evidence="10" id="KW-1185">Reference proteome</keyword>
<comment type="caution">
    <text evidence="9">The sequence shown here is derived from an EMBL/GenBank/DDBJ whole genome shotgun (WGS) entry which is preliminary data.</text>
</comment>
<dbReference type="GO" id="GO:0003954">
    <property type="term" value="F:NADH dehydrogenase activity"/>
    <property type="evidence" value="ECO:0007669"/>
    <property type="project" value="TreeGrafter"/>
</dbReference>
<evidence type="ECO:0000256" key="6">
    <source>
        <dbReference type="ARBA" id="ARBA00023136"/>
    </source>
</evidence>
<dbReference type="AlphaFoldDB" id="A0A0E9NSF9"/>
<feature type="transmembrane region" description="Helical" evidence="7">
    <location>
        <begin position="322"/>
        <end position="345"/>
    </location>
</feature>
<evidence type="ECO:0000313" key="9">
    <source>
        <dbReference type="EMBL" id="GAO52794.1"/>
    </source>
</evidence>
<dbReference type="STRING" id="698492.A0A0E9NSF9"/>
<dbReference type="PANTHER" id="PTHR43507">
    <property type="entry name" value="NADH-UBIQUINONE OXIDOREDUCTASE CHAIN 4"/>
    <property type="match status" value="1"/>
</dbReference>
<comment type="function">
    <text evidence="1">Core subunit of the mitochondrial membrane respiratory chain NADH dehydrogenase (Complex I) that is believed to belong to the minimal assembly required for catalysis. Complex I functions in the transfer of electrons from NADH to the respiratory chain. The immediate electron acceptor for the enzyme is believed to be ubiquinone.</text>
</comment>
<feature type="transmembrane region" description="Helical" evidence="7">
    <location>
        <begin position="400"/>
        <end position="421"/>
    </location>
</feature>
<reference evidence="9 10" key="2">
    <citation type="journal article" date="2014" name="J. Gen. Appl. Microbiol.">
        <title>The early diverging ascomycetous budding yeast Saitoella complicata has three histone deacetylases belonging to the Clr6, Hos2, and Rpd3 lineages.</title>
        <authorList>
            <person name="Nishida H."/>
            <person name="Matsumoto T."/>
            <person name="Kondo S."/>
            <person name="Hamamoto M."/>
            <person name="Yoshikawa H."/>
        </authorList>
    </citation>
    <scope>NUCLEOTIDE SEQUENCE [LARGE SCALE GENOMIC DNA]</scope>
    <source>
        <strain evidence="9 10">NRRL Y-17804</strain>
    </source>
</reference>
<feature type="transmembrane region" description="Helical" evidence="7">
    <location>
        <begin position="261"/>
        <end position="281"/>
    </location>
</feature>
<dbReference type="GO" id="GO:0008137">
    <property type="term" value="F:NADH dehydrogenase (ubiquinone) activity"/>
    <property type="evidence" value="ECO:0007669"/>
    <property type="project" value="InterPro"/>
</dbReference>
<evidence type="ECO:0000256" key="7">
    <source>
        <dbReference type="SAM" id="Phobius"/>
    </source>
</evidence>
<protein>
    <recommendedName>
        <fullName evidence="8">NADH:quinone oxidoreductase/Mrp antiporter transmembrane domain-containing protein</fullName>
    </recommendedName>
</protein>
<dbReference type="InterPro" id="IPR010227">
    <property type="entry name" value="NADH_Q_OxRdtase_chainM/4"/>
</dbReference>
<gene>
    <name evidence="9" type="ORF">G7K_6861-t1</name>
</gene>
<comment type="subcellular location">
    <subcellularLocation>
        <location evidence="2">Membrane</location>
        <topology evidence="2">Multi-pass membrane protein</topology>
    </subcellularLocation>
</comment>
<evidence type="ECO:0000256" key="5">
    <source>
        <dbReference type="ARBA" id="ARBA00022989"/>
    </source>
</evidence>
<dbReference type="GO" id="GO:0016020">
    <property type="term" value="C:membrane"/>
    <property type="evidence" value="ECO:0007669"/>
    <property type="project" value="UniProtKB-SubCell"/>
</dbReference>
<feature type="domain" description="NADH:quinone oxidoreductase/Mrp antiporter transmembrane" evidence="8">
    <location>
        <begin position="124"/>
        <end position="411"/>
    </location>
</feature>
<proteinExistence type="inferred from homology"/>
<feature type="transmembrane region" description="Helical" evidence="7">
    <location>
        <begin position="106"/>
        <end position="123"/>
    </location>
</feature>
<feature type="transmembrane region" description="Helical" evidence="7">
    <location>
        <begin position="129"/>
        <end position="145"/>
    </location>
</feature>
<accession>A0A0E9NSF9</accession>
<evidence type="ECO:0000256" key="3">
    <source>
        <dbReference type="ARBA" id="ARBA00009025"/>
    </source>
</evidence>
<dbReference type="OMA" id="ITRWGNQ"/>
<evidence type="ECO:0000256" key="4">
    <source>
        <dbReference type="ARBA" id="ARBA00022692"/>
    </source>
</evidence>
<dbReference type="PANTHER" id="PTHR43507:SF1">
    <property type="entry name" value="NADH-UBIQUINONE OXIDOREDUCTASE CHAIN 4"/>
    <property type="match status" value="1"/>
</dbReference>
<evidence type="ECO:0000259" key="8">
    <source>
        <dbReference type="Pfam" id="PF00361"/>
    </source>
</evidence>
<feature type="transmembrane region" description="Helical" evidence="7">
    <location>
        <begin position="186"/>
        <end position="212"/>
    </location>
</feature>
<dbReference type="InterPro" id="IPR001750">
    <property type="entry name" value="ND/Mrp_TM"/>
</dbReference>
<feature type="transmembrane region" description="Helical" evidence="7">
    <location>
        <begin position="157"/>
        <end position="180"/>
    </location>
</feature>